<feature type="domain" description="F-box" evidence="1">
    <location>
        <begin position="1"/>
        <end position="47"/>
    </location>
</feature>
<dbReference type="InterPro" id="IPR036047">
    <property type="entry name" value="F-box-like_dom_sf"/>
</dbReference>
<reference evidence="3" key="1">
    <citation type="journal article" date="2020" name="Stud. Mycol.">
        <title>101 Dothideomycetes genomes: A test case for predicting lifestyles and emergence of pathogens.</title>
        <authorList>
            <person name="Haridas S."/>
            <person name="Albert R."/>
            <person name="Binder M."/>
            <person name="Bloem J."/>
            <person name="LaButti K."/>
            <person name="Salamov A."/>
            <person name="Andreopoulos B."/>
            <person name="Baker S."/>
            <person name="Barry K."/>
            <person name="Bills G."/>
            <person name="Bluhm B."/>
            <person name="Cannon C."/>
            <person name="Castanera R."/>
            <person name="Culley D."/>
            <person name="Daum C."/>
            <person name="Ezra D."/>
            <person name="Gonzalez J."/>
            <person name="Henrissat B."/>
            <person name="Kuo A."/>
            <person name="Liang C."/>
            <person name="Lipzen A."/>
            <person name="Lutzoni F."/>
            <person name="Magnuson J."/>
            <person name="Mondo S."/>
            <person name="Nolan M."/>
            <person name="Ohm R."/>
            <person name="Pangilinan J."/>
            <person name="Park H.-J."/>
            <person name="Ramirez L."/>
            <person name="Alfaro M."/>
            <person name="Sun H."/>
            <person name="Tritt A."/>
            <person name="Yoshinaga Y."/>
            <person name="Zwiers L.-H."/>
            <person name="Turgeon B."/>
            <person name="Goodwin S."/>
            <person name="Spatafora J."/>
            <person name="Crous P."/>
            <person name="Grigoriev I."/>
        </authorList>
    </citation>
    <scope>NUCLEOTIDE SEQUENCE [LARGE SCALE GENOMIC DNA]</scope>
    <source>
        <strain evidence="3">CBS 304.66</strain>
    </source>
</reference>
<dbReference type="SUPFAM" id="SSF81383">
    <property type="entry name" value="F-box domain"/>
    <property type="match status" value="1"/>
</dbReference>
<dbReference type="AlphaFoldDB" id="A0A9P4MZU6"/>
<keyword evidence="3" id="KW-1185">Reference proteome</keyword>
<dbReference type="CDD" id="cd09917">
    <property type="entry name" value="F-box_SF"/>
    <property type="match status" value="1"/>
</dbReference>
<name>A0A9P4MZU6_9PLEO</name>
<gene>
    <name evidence="2" type="ORF">CC78DRAFT_536252</name>
</gene>
<proteinExistence type="predicted"/>
<comment type="caution">
    <text evidence="2">The sequence shown here is derived from an EMBL/GenBank/DDBJ whole genome shotgun (WGS) entry which is preliminary data.</text>
</comment>
<organism evidence="2 3">
    <name type="scientific">Lojkania enalia</name>
    <dbReference type="NCBI Taxonomy" id="147567"/>
    <lineage>
        <taxon>Eukaryota</taxon>
        <taxon>Fungi</taxon>
        <taxon>Dikarya</taxon>
        <taxon>Ascomycota</taxon>
        <taxon>Pezizomycotina</taxon>
        <taxon>Dothideomycetes</taxon>
        <taxon>Pleosporomycetidae</taxon>
        <taxon>Pleosporales</taxon>
        <taxon>Pleosporales incertae sedis</taxon>
        <taxon>Lojkania</taxon>
    </lineage>
</organism>
<sequence length="451" mass="51682">MELLDLCYDVLIRILEEIDPKDLAACARASWGFNKFIKENQRLFKAHYLKNWDDPRRRSSDSDPNWIAEIQKIVKCQKILASNDIDVKRKNLKFVGSTIEHLLFSASELNGESLNKKALTEIFKKSENLDAIMYRSSLYARAGTPSQQVANTEEEQQLSAKIHCLYGVPSGPVGRRSLSTHPYARSRVYDLRNYTDETRWGPYRDDGSMRVDWEMMESIMIVIGYNSGTCCRRFAPAFTPLWSEPFEGIVRERIVDDYPPILPMEPDIPLDLKDPYNISGIYLRIVCFLDYNDLYSFNFSSPHIPSDQPREPINTDEAIRYIMMRLQVTKVEPAGRFNNQKLPVVHFTGTCRSVDASWDPNANSKIKGIVQLTCENEVRWSTISIFYGGEERWASEGVQVGGANSKRGVIGTWFDKDHDPHGPAGPTAFWKVSDKRLDVEMDDEDTDDSEF</sequence>
<evidence type="ECO:0000313" key="2">
    <source>
        <dbReference type="EMBL" id="KAF2260667.1"/>
    </source>
</evidence>
<dbReference type="EMBL" id="ML986675">
    <property type="protein sequence ID" value="KAF2260667.1"/>
    <property type="molecule type" value="Genomic_DNA"/>
</dbReference>
<accession>A0A9P4MZU6</accession>
<dbReference type="SMART" id="SM00256">
    <property type="entry name" value="FBOX"/>
    <property type="match status" value="1"/>
</dbReference>
<evidence type="ECO:0000259" key="1">
    <source>
        <dbReference type="PROSITE" id="PS50181"/>
    </source>
</evidence>
<evidence type="ECO:0000313" key="3">
    <source>
        <dbReference type="Proteomes" id="UP000800093"/>
    </source>
</evidence>
<dbReference type="PROSITE" id="PS50181">
    <property type="entry name" value="FBOX"/>
    <property type="match status" value="1"/>
</dbReference>
<dbReference type="Proteomes" id="UP000800093">
    <property type="component" value="Unassembled WGS sequence"/>
</dbReference>
<dbReference type="Pfam" id="PF00646">
    <property type="entry name" value="F-box"/>
    <property type="match status" value="1"/>
</dbReference>
<protein>
    <recommendedName>
        <fullName evidence="1">F-box domain-containing protein</fullName>
    </recommendedName>
</protein>
<dbReference type="OrthoDB" id="3226064at2759"/>
<dbReference type="InterPro" id="IPR001810">
    <property type="entry name" value="F-box_dom"/>
</dbReference>